<feature type="domain" description="F-box" evidence="2">
    <location>
        <begin position="89"/>
        <end position="139"/>
    </location>
</feature>
<organism evidence="3 4">
    <name type="scientific">Cladophialophora chaetospira</name>
    <dbReference type="NCBI Taxonomy" id="386627"/>
    <lineage>
        <taxon>Eukaryota</taxon>
        <taxon>Fungi</taxon>
        <taxon>Dikarya</taxon>
        <taxon>Ascomycota</taxon>
        <taxon>Pezizomycotina</taxon>
        <taxon>Eurotiomycetes</taxon>
        <taxon>Chaetothyriomycetidae</taxon>
        <taxon>Chaetothyriales</taxon>
        <taxon>Herpotrichiellaceae</taxon>
        <taxon>Cladophialophora</taxon>
    </lineage>
</organism>
<comment type="caution">
    <text evidence="3">The sequence shown here is derived from an EMBL/GenBank/DDBJ whole genome shotgun (WGS) entry which is preliminary data.</text>
</comment>
<dbReference type="EMBL" id="JAPDRK010000017">
    <property type="protein sequence ID" value="KAJ9605154.1"/>
    <property type="molecule type" value="Genomic_DNA"/>
</dbReference>
<evidence type="ECO:0000259" key="2">
    <source>
        <dbReference type="PROSITE" id="PS50181"/>
    </source>
</evidence>
<reference evidence="3" key="1">
    <citation type="submission" date="2022-10" db="EMBL/GenBank/DDBJ databases">
        <title>Culturing micro-colonial fungi from biological soil crusts in the Mojave desert and describing Neophaeococcomyces mojavensis, and introducing the new genera and species Taxawa tesnikishii.</title>
        <authorList>
            <person name="Kurbessoian T."/>
            <person name="Stajich J.E."/>
        </authorList>
    </citation>
    <scope>NUCLEOTIDE SEQUENCE</scope>
    <source>
        <strain evidence="3">TK_41</strain>
    </source>
</reference>
<keyword evidence="4" id="KW-1185">Reference proteome</keyword>
<feature type="compositionally biased region" description="Low complexity" evidence="1">
    <location>
        <begin position="1"/>
        <end position="19"/>
    </location>
</feature>
<protein>
    <recommendedName>
        <fullName evidence="2">F-box domain-containing protein</fullName>
    </recommendedName>
</protein>
<accession>A0AA38X1P4</accession>
<proteinExistence type="predicted"/>
<dbReference type="Proteomes" id="UP001172673">
    <property type="component" value="Unassembled WGS sequence"/>
</dbReference>
<dbReference type="PROSITE" id="PS50181">
    <property type="entry name" value="FBOX"/>
    <property type="match status" value="1"/>
</dbReference>
<evidence type="ECO:0000256" key="1">
    <source>
        <dbReference type="SAM" id="MobiDB-lite"/>
    </source>
</evidence>
<dbReference type="InterPro" id="IPR001810">
    <property type="entry name" value="F-box_dom"/>
</dbReference>
<evidence type="ECO:0000313" key="3">
    <source>
        <dbReference type="EMBL" id="KAJ9605154.1"/>
    </source>
</evidence>
<sequence length="255" mass="29482">MSGHPAAAAANWPSSPPSWTNVDTTPHLANSHDGQASPQIRGGMRNARNPGCRKNQETLPDTPPQPDPYSPFFIPQNILLDTPISAQTTSKFLELPAEILTLIFKKVEVPYFQVSLALTCKTFARVAYQKNSMSPWRGYRDKDGLFRLLTRKTKCPPYMPDNFSLCRACFRFRSREMAYWEKELKSPEFDSMKANWYDIFSWFEPKYQQHRCPWCTILGYTGYFREGQYLADKDLDPKARNHPMCPDLSRRIEKP</sequence>
<feature type="compositionally biased region" description="Polar residues" evidence="1">
    <location>
        <begin position="20"/>
        <end position="38"/>
    </location>
</feature>
<feature type="region of interest" description="Disordered" evidence="1">
    <location>
        <begin position="1"/>
        <end position="67"/>
    </location>
</feature>
<dbReference type="AlphaFoldDB" id="A0AA38X1P4"/>
<name>A0AA38X1P4_9EURO</name>
<dbReference type="Pfam" id="PF00646">
    <property type="entry name" value="F-box"/>
    <property type="match status" value="1"/>
</dbReference>
<gene>
    <name evidence="3" type="ORF">H2200_010544</name>
</gene>
<evidence type="ECO:0000313" key="4">
    <source>
        <dbReference type="Proteomes" id="UP001172673"/>
    </source>
</evidence>